<comment type="caution">
    <text evidence="1">The sequence shown here is derived from an EMBL/GenBank/DDBJ whole genome shotgun (WGS) entry which is preliminary data.</text>
</comment>
<name>A0A428TRP3_9HYPO</name>
<organism evidence="1 2">
    <name type="scientific">Fusarium oligoseptatum</name>
    <dbReference type="NCBI Taxonomy" id="2604345"/>
    <lineage>
        <taxon>Eukaryota</taxon>
        <taxon>Fungi</taxon>
        <taxon>Dikarya</taxon>
        <taxon>Ascomycota</taxon>
        <taxon>Pezizomycotina</taxon>
        <taxon>Sordariomycetes</taxon>
        <taxon>Hypocreomycetidae</taxon>
        <taxon>Hypocreales</taxon>
        <taxon>Nectriaceae</taxon>
        <taxon>Fusarium</taxon>
        <taxon>Fusarium solani species complex</taxon>
    </lineage>
</organism>
<protein>
    <submittedName>
        <fullName evidence="1">Uncharacterized protein</fullName>
    </submittedName>
</protein>
<sequence>MYGKQRELGLAFYLSNERVNESIPSIPSRAAWRLLGPCLDSPSLSAWLVSGLSIGRQGSKGGLVQLRLKPTTSKHPNNKPKSY</sequence>
<dbReference type="AlphaFoldDB" id="A0A428TRP3"/>
<proteinExistence type="predicted"/>
<accession>A0A428TRP3</accession>
<evidence type="ECO:0000313" key="1">
    <source>
        <dbReference type="EMBL" id="RSM04708.1"/>
    </source>
</evidence>
<reference evidence="1 2" key="1">
    <citation type="submission" date="2017-06" db="EMBL/GenBank/DDBJ databases">
        <title>Comparative genomic analysis of Ambrosia Fusariam Clade fungi.</title>
        <authorList>
            <person name="Stajich J.E."/>
            <person name="Carrillo J."/>
            <person name="Kijimoto T."/>
            <person name="Eskalen A."/>
            <person name="O'Donnell K."/>
            <person name="Kasson M."/>
        </authorList>
    </citation>
    <scope>NUCLEOTIDE SEQUENCE [LARGE SCALE GENOMIC DNA]</scope>
    <source>
        <strain evidence="1 2">NRRL62579</strain>
    </source>
</reference>
<dbReference type="Proteomes" id="UP000287144">
    <property type="component" value="Unassembled WGS sequence"/>
</dbReference>
<gene>
    <name evidence="1" type="ORF">CEP52_006697</name>
</gene>
<dbReference type="EMBL" id="NKCK01000057">
    <property type="protein sequence ID" value="RSM04708.1"/>
    <property type="molecule type" value="Genomic_DNA"/>
</dbReference>
<keyword evidence="2" id="KW-1185">Reference proteome</keyword>
<evidence type="ECO:0000313" key="2">
    <source>
        <dbReference type="Proteomes" id="UP000287144"/>
    </source>
</evidence>